<gene>
    <name evidence="1" type="ORF">METZ01_LOCUS61984</name>
</gene>
<dbReference type="EMBL" id="UINC01003773">
    <property type="protein sequence ID" value="SVA09130.1"/>
    <property type="molecule type" value="Genomic_DNA"/>
</dbReference>
<name>A0A381SYN0_9ZZZZ</name>
<dbReference type="InterPro" id="IPR006059">
    <property type="entry name" value="SBP"/>
</dbReference>
<sequence>MKYYFISVGFFISLLFSLNTKADINIVSWGGAYNEAQKLSFSDPYTAKTGAKINWFDWNDYPGKGIKEIRKLIESNQSNWDILDLFFSKAISFSDLDKACDEGLLVSFDFDKDFYPSPEGVRASKDFFTETSNKCLVGNIIFSWNYGYNTEVFATGPSSIEDFFDTVKFPGKRGIYTNARTNLEIALLADGVSAKAVYTVLENQTGAVERAINKVKALCEDPNGGCIFWSIGSKPAELLMSKEVVMSTAWSNKLFIAEVSKSEPIKQVWNGQVMDYEYFAIVNGSSNQEEAMNALRYFTSTEASATLAKHVPYAPWRNSALDVIKASEPWYKDGKTNILPYIPSSRSNTHRYVLSNYDYWANHEIDIEKKWKNFKKNLK</sequence>
<dbReference type="SUPFAM" id="SSF53850">
    <property type="entry name" value="Periplasmic binding protein-like II"/>
    <property type="match status" value="1"/>
</dbReference>
<dbReference type="Pfam" id="PF13416">
    <property type="entry name" value="SBP_bac_8"/>
    <property type="match status" value="1"/>
</dbReference>
<accession>A0A381SYN0</accession>
<dbReference type="AlphaFoldDB" id="A0A381SYN0"/>
<dbReference type="Gene3D" id="3.40.190.10">
    <property type="entry name" value="Periplasmic binding protein-like II"/>
    <property type="match status" value="2"/>
</dbReference>
<reference evidence="1" key="1">
    <citation type="submission" date="2018-05" db="EMBL/GenBank/DDBJ databases">
        <authorList>
            <person name="Lanie J.A."/>
            <person name="Ng W.-L."/>
            <person name="Kazmierczak K.M."/>
            <person name="Andrzejewski T.M."/>
            <person name="Davidsen T.M."/>
            <person name="Wayne K.J."/>
            <person name="Tettelin H."/>
            <person name="Glass J.I."/>
            <person name="Rusch D."/>
            <person name="Podicherti R."/>
            <person name="Tsui H.-C.T."/>
            <person name="Winkler M.E."/>
        </authorList>
    </citation>
    <scope>NUCLEOTIDE SEQUENCE</scope>
</reference>
<evidence type="ECO:0000313" key="1">
    <source>
        <dbReference type="EMBL" id="SVA09130.1"/>
    </source>
</evidence>
<proteinExistence type="predicted"/>
<evidence type="ECO:0008006" key="2">
    <source>
        <dbReference type="Google" id="ProtNLM"/>
    </source>
</evidence>
<protein>
    <recommendedName>
        <fullName evidence="2">Spermidine/putrescine ABC transporter substrate-binding protein</fullName>
    </recommendedName>
</protein>
<organism evidence="1">
    <name type="scientific">marine metagenome</name>
    <dbReference type="NCBI Taxonomy" id="408172"/>
    <lineage>
        <taxon>unclassified sequences</taxon>
        <taxon>metagenomes</taxon>
        <taxon>ecological metagenomes</taxon>
    </lineage>
</organism>